<dbReference type="HAMAP" id="MF_00179">
    <property type="entry name" value="RibA"/>
    <property type="match status" value="1"/>
</dbReference>
<dbReference type="SUPFAM" id="SSF142695">
    <property type="entry name" value="RibA-like"/>
    <property type="match status" value="1"/>
</dbReference>
<proteinExistence type="inferred from homology"/>
<name>A0A5B8XPH1_9DELT</name>
<dbReference type="PANTHER" id="PTHR21327:SF18">
    <property type="entry name" value="3,4-DIHYDROXY-2-BUTANONE 4-PHOSPHATE SYNTHASE"/>
    <property type="match status" value="1"/>
</dbReference>
<feature type="domain" description="GTP cyclohydrolase II" evidence="10">
    <location>
        <begin position="25"/>
        <end position="188"/>
    </location>
</feature>
<evidence type="ECO:0000313" key="12">
    <source>
        <dbReference type="Proteomes" id="UP000321595"/>
    </source>
</evidence>
<evidence type="ECO:0000256" key="3">
    <source>
        <dbReference type="ARBA" id="ARBA00022723"/>
    </source>
</evidence>
<feature type="binding site" evidence="9">
    <location>
        <position position="168"/>
    </location>
    <ligand>
        <name>GTP</name>
        <dbReference type="ChEBI" id="CHEBI:37565"/>
    </ligand>
</feature>
<comment type="pathway">
    <text evidence="1 9">Cofactor biosynthesis; riboflavin biosynthesis; 5-amino-6-(D-ribitylamino)uracil from GTP: step 1/4.</text>
</comment>
<comment type="similarity">
    <text evidence="9">Belongs to the GTP cyclohydrolase II family.</text>
</comment>
<evidence type="ECO:0000256" key="2">
    <source>
        <dbReference type="ARBA" id="ARBA00022619"/>
    </source>
</evidence>
<dbReference type="GO" id="GO:0003935">
    <property type="term" value="F:GTP cyclohydrolase II activity"/>
    <property type="evidence" value="ECO:0007669"/>
    <property type="project" value="UniProtKB-UniRule"/>
</dbReference>
<feature type="binding site" evidence="9">
    <location>
        <position position="84"/>
    </location>
    <ligand>
        <name>Zn(2+)</name>
        <dbReference type="ChEBI" id="CHEBI:29105"/>
        <note>catalytic</note>
    </ligand>
</feature>
<keyword evidence="5 9" id="KW-0378">Hydrolase</keyword>
<dbReference type="GO" id="GO:0009231">
    <property type="term" value="P:riboflavin biosynthetic process"/>
    <property type="evidence" value="ECO:0007669"/>
    <property type="project" value="UniProtKB-UniRule"/>
</dbReference>
<keyword evidence="7 9" id="KW-0342">GTP-binding</keyword>
<dbReference type="PANTHER" id="PTHR21327">
    <property type="entry name" value="GTP CYCLOHYDROLASE II-RELATED"/>
    <property type="match status" value="1"/>
</dbReference>
<accession>A0A5B8XPH1</accession>
<dbReference type="RefSeq" id="WP_146959623.1">
    <property type="nucleotide sequence ID" value="NZ_CP042467.1"/>
</dbReference>
<keyword evidence="3 9" id="KW-0479">Metal-binding</keyword>
<comment type="cofactor">
    <cofactor evidence="9">
        <name>Zn(2+)</name>
        <dbReference type="ChEBI" id="CHEBI:29105"/>
    </cofactor>
    <text evidence="9">Binds 1 zinc ion per subunit.</text>
</comment>
<dbReference type="InterPro" id="IPR036144">
    <property type="entry name" value="RibA-like_sf"/>
</dbReference>
<keyword evidence="4 9" id="KW-0547">Nucleotide-binding</keyword>
<dbReference type="OrthoDB" id="9793111at2"/>
<evidence type="ECO:0000259" key="10">
    <source>
        <dbReference type="Pfam" id="PF00925"/>
    </source>
</evidence>
<feature type="binding site" evidence="9">
    <location>
        <begin position="111"/>
        <end position="113"/>
    </location>
    <ligand>
        <name>GTP</name>
        <dbReference type="ChEBI" id="CHEBI:37565"/>
    </ligand>
</feature>
<evidence type="ECO:0000313" key="11">
    <source>
        <dbReference type="EMBL" id="QED27782.1"/>
    </source>
</evidence>
<evidence type="ECO:0000256" key="6">
    <source>
        <dbReference type="ARBA" id="ARBA00022833"/>
    </source>
</evidence>
<feature type="binding site" evidence="9">
    <location>
        <position position="86"/>
    </location>
    <ligand>
        <name>Zn(2+)</name>
        <dbReference type="ChEBI" id="CHEBI:29105"/>
        <note>catalytic</note>
    </ligand>
</feature>
<dbReference type="FunFam" id="3.40.50.10990:FF:000002">
    <property type="entry name" value="GTP cyclohydrolase-2"/>
    <property type="match status" value="1"/>
</dbReference>
<evidence type="ECO:0000256" key="1">
    <source>
        <dbReference type="ARBA" id="ARBA00004853"/>
    </source>
</evidence>
<protein>
    <recommendedName>
        <fullName evidence="9">GTP cyclohydrolase-2</fullName>
        <ecNumber evidence="9">3.5.4.25</ecNumber>
    </recommendedName>
    <alternativeName>
        <fullName evidence="9">GTP cyclohydrolase II</fullName>
    </alternativeName>
</protein>
<evidence type="ECO:0000256" key="5">
    <source>
        <dbReference type="ARBA" id="ARBA00022801"/>
    </source>
</evidence>
<feature type="binding site" evidence="9">
    <location>
        <position position="173"/>
    </location>
    <ligand>
        <name>GTP</name>
        <dbReference type="ChEBI" id="CHEBI:37565"/>
    </ligand>
</feature>
<dbReference type="GO" id="GO:0008270">
    <property type="term" value="F:zinc ion binding"/>
    <property type="evidence" value="ECO:0007669"/>
    <property type="project" value="UniProtKB-UniRule"/>
</dbReference>
<keyword evidence="2 9" id="KW-0686">Riboflavin biosynthesis</keyword>
<evidence type="ECO:0000256" key="9">
    <source>
        <dbReference type="HAMAP-Rule" id="MF_00179"/>
    </source>
</evidence>
<comment type="catalytic activity">
    <reaction evidence="8 9">
        <text>GTP + 4 H2O = 2,5-diamino-6-hydroxy-4-(5-phosphoribosylamino)-pyrimidine + formate + 2 phosphate + 3 H(+)</text>
        <dbReference type="Rhea" id="RHEA:23704"/>
        <dbReference type="ChEBI" id="CHEBI:15377"/>
        <dbReference type="ChEBI" id="CHEBI:15378"/>
        <dbReference type="ChEBI" id="CHEBI:15740"/>
        <dbReference type="ChEBI" id="CHEBI:37565"/>
        <dbReference type="ChEBI" id="CHEBI:43474"/>
        <dbReference type="ChEBI" id="CHEBI:58614"/>
        <dbReference type="EC" id="3.5.4.25"/>
    </reaction>
</comment>
<evidence type="ECO:0000256" key="7">
    <source>
        <dbReference type="ARBA" id="ARBA00023134"/>
    </source>
</evidence>
<dbReference type="Pfam" id="PF00925">
    <property type="entry name" value="GTP_cyclohydro2"/>
    <property type="match status" value="1"/>
</dbReference>
<feature type="active site" description="Nucleophile" evidence="9">
    <location>
        <position position="147"/>
    </location>
</feature>
<evidence type="ECO:0000256" key="4">
    <source>
        <dbReference type="ARBA" id="ARBA00022741"/>
    </source>
</evidence>
<dbReference type="GO" id="GO:0005525">
    <property type="term" value="F:GTP binding"/>
    <property type="evidence" value="ECO:0007669"/>
    <property type="project" value="UniProtKB-KW"/>
</dbReference>
<dbReference type="EC" id="3.5.4.25" evidence="9"/>
<dbReference type="Proteomes" id="UP000321595">
    <property type="component" value="Chromosome"/>
</dbReference>
<dbReference type="EMBL" id="CP042467">
    <property type="protein sequence ID" value="QED27782.1"/>
    <property type="molecule type" value="Genomic_DNA"/>
</dbReference>
<reference evidence="11 12" key="1">
    <citation type="submission" date="2019-08" db="EMBL/GenBank/DDBJ databases">
        <authorList>
            <person name="Liang Q."/>
        </authorList>
    </citation>
    <scope>NUCLEOTIDE SEQUENCE [LARGE SCALE GENOMIC DNA]</scope>
    <source>
        <strain evidence="11 12">V1718</strain>
    </source>
</reference>
<dbReference type="NCBIfam" id="TIGR00505">
    <property type="entry name" value="ribA"/>
    <property type="match status" value="1"/>
</dbReference>
<feature type="binding site" evidence="9">
    <location>
        <begin position="68"/>
        <end position="72"/>
    </location>
    <ligand>
        <name>GTP</name>
        <dbReference type="ChEBI" id="CHEBI:37565"/>
    </ligand>
</feature>
<dbReference type="KEGG" id="bbae:FRD01_11160"/>
<dbReference type="InterPro" id="IPR000926">
    <property type="entry name" value="RibA"/>
</dbReference>
<sequence length="213" mass="23801">MHFRLGMKEAVELKSAEDELVVRHVATANLPTKYGHFKIWAFENNRDGKEHVAIVAGDVQGKDDVLTRIHSECVTGDVFGSLKCDCGEQLERALAHINEVGEGIILYMRQEGRGIGLTNKVRAYSLQDQGMDTVEANNHLGFDDDLRDYSVAAEMLHILGVESIELLTNNPKKISGLRENGIKISERKPIRILANPFNSHYLNVKKNKSGHIL</sequence>
<feature type="binding site" evidence="9">
    <location>
        <position position="89"/>
    </location>
    <ligand>
        <name>GTP</name>
        <dbReference type="ChEBI" id="CHEBI:37565"/>
    </ligand>
</feature>
<organism evidence="11 12">
    <name type="scientific">Microvenator marinus</name>
    <dbReference type="NCBI Taxonomy" id="2600177"/>
    <lineage>
        <taxon>Bacteria</taxon>
        <taxon>Deltaproteobacteria</taxon>
        <taxon>Bradymonadales</taxon>
        <taxon>Microvenatoraceae</taxon>
        <taxon>Microvenator</taxon>
    </lineage>
</organism>
<gene>
    <name evidence="9 11" type="primary">ribA</name>
    <name evidence="11" type="ORF">FRD01_11160</name>
</gene>
<evidence type="ECO:0000256" key="8">
    <source>
        <dbReference type="ARBA" id="ARBA00049295"/>
    </source>
</evidence>
<feature type="binding site" evidence="9">
    <location>
        <position position="133"/>
    </location>
    <ligand>
        <name>GTP</name>
        <dbReference type="ChEBI" id="CHEBI:37565"/>
    </ligand>
</feature>
<dbReference type="GO" id="GO:0005829">
    <property type="term" value="C:cytosol"/>
    <property type="evidence" value="ECO:0007669"/>
    <property type="project" value="TreeGrafter"/>
</dbReference>
<feature type="active site" description="Proton acceptor" evidence="9">
    <location>
        <position position="145"/>
    </location>
</feature>
<keyword evidence="12" id="KW-1185">Reference proteome</keyword>
<feature type="binding site" evidence="9">
    <location>
        <position position="73"/>
    </location>
    <ligand>
        <name>Zn(2+)</name>
        <dbReference type="ChEBI" id="CHEBI:29105"/>
        <note>catalytic</note>
    </ligand>
</feature>
<keyword evidence="6 9" id="KW-0862">Zinc</keyword>
<dbReference type="InterPro" id="IPR032677">
    <property type="entry name" value="GTP_cyclohydro_II"/>
</dbReference>
<dbReference type="CDD" id="cd00641">
    <property type="entry name" value="GTP_cyclohydro2"/>
    <property type="match status" value="1"/>
</dbReference>
<dbReference type="UniPathway" id="UPA00275">
    <property type="reaction ID" value="UER00400"/>
</dbReference>
<dbReference type="NCBIfam" id="NF001591">
    <property type="entry name" value="PRK00393.1"/>
    <property type="match status" value="1"/>
</dbReference>
<comment type="function">
    <text evidence="9">Catalyzes the conversion of GTP to 2,5-diamino-6-ribosylamino-4(3H)-pyrimidinone 5'-phosphate (DARP), formate and pyrophosphate.</text>
</comment>
<dbReference type="Gene3D" id="3.40.50.10990">
    <property type="entry name" value="GTP cyclohydrolase II"/>
    <property type="match status" value="1"/>
</dbReference>
<dbReference type="AlphaFoldDB" id="A0A5B8XPH1"/>